<keyword evidence="4" id="KW-0336">GPI-anchor</keyword>
<evidence type="ECO:0000256" key="2">
    <source>
        <dbReference type="ARBA" id="ARBA00004609"/>
    </source>
</evidence>
<keyword evidence="5 8" id="KW-0472">Membrane</keyword>
<accession>A0A1J0R9N1</accession>
<feature type="chain" id="PRO_5011977901" evidence="9">
    <location>
        <begin position="17"/>
        <end position="510"/>
    </location>
</feature>
<name>A0A1J0R9N1_9TRYP</name>
<evidence type="ECO:0000256" key="5">
    <source>
        <dbReference type="ARBA" id="ARBA00023136"/>
    </source>
</evidence>
<proteinExistence type="predicted"/>
<evidence type="ECO:0000256" key="6">
    <source>
        <dbReference type="ARBA" id="ARBA00023180"/>
    </source>
</evidence>
<keyword evidence="3" id="KW-1003">Cell membrane</keyword>
<dbReference type="InterPro" id="IPR027446">
    <property type="entry name" value="VSG_C_dom_sf"/>
</dbReference>
<dbReference type="VEuPathDB" id="TriTrypDB:Tb927.9.860"/>
<protein>
    <submittedName>
        <fullName evidence="10">Variant surface glycoprotein 1125.4056</fullName>
    </submittedName>
</protein>
<dbReference type="GO" id="GO:0098552">
    <property type="term" value="C:side of membrane"/>
    <property type="evidence" value="ECO:0007669"/>
    <property type="project" value="UniProtKB-KW"/>
</dbReference>
<sequence length="510" mass="54109">MLTVLPIFVLVATCLQKVVKLAEMSGAKSAAAVKTPCDEIYFNQALAGKLKGQISLQQIAIANIRTEARQLWLGALAQNSPQKKAAYYVLAAAAEQEALNAEETNTPTVRVYEEAIGSLEKRVPQLQMFQRLLPTEPAKLSGSAAGGNGDNTFGASTNLCTVKADFVAPTGAACQPSASEGGDTKLAGDELDTLTELNGLDDAKLSLTQLTVQIVSKGSYAGQTHSQGNGNSFCGETATIASVTTGVGIKNLAAAAAVTQGQAQKIKTGSECGKKPETLKDGTVYRAVLAYTICQCQNKKLAIPQLISSTTTKTLISKPDIQKVALLATGKADKVKAGSDEARTAAAALFGGEETDLKKEFFDPLQEDSLIIRVPDNSKAISIKTASGNQNFADALAFLTGEAAKARVQTMPAAAVDKPHTQGCATKGENDCNNNPGCKYNEKDSKCEEDHAKTTTVETNTNTTGSNLFVITKVPLLLAFLLLLNFYELFVEVFFLNFINFMRFSYIAQC</sequence>
<dbReference type="VEuPathDB" id="TriTrypDB:Tb427_000089200"/>
<dbReference type="AlphaFoldDB" id="A0A1J0R9N1"/>
<evidence type="ECO:0000256" key="1">
    <source>
        <dbReference type="ARBA" id="ARBA00002523"/>
    </source>
</evidence>
<evidence type="ECO:0000256" key="7">
    <source>
        <dbReference type="ARBA" id="ARBA00023288"/>
    </source>
</evidence>
<evidence type="ECO:0000256" key="9">
    <source>
        <dbReference type="SAM" id="SignalP"/>
    </source>
</evidence>
<organism evidence="10">
    <name type="scientific">Trypanosoma brucei</name>
    <dbReference type="NCBI Taxonomy" id="5691"/>
    <lineage>
        <taxon>Eukaryota</taxon>
        <taxon>Discoba</taxon>
        <taxon>Euglenozoa</taxon>
        <taxon>Kinetoplastea</taxon>
        <taxon>Metakinetoplastina</taxon>
        <taxon>Trypanosomatida</taxon>
        <taxon>Trypanosomatidae</taxon>
        <taxon>Trypanosoma</taxon>
    </lineage>
</organism>
<feature type="signal peptide" evidence="9">
    <location>
        <begin position="1"/>
        <end position="16"/>
    </location>
</feature>
<dbReference type="GO" id="GO:0005886">
    <property type="term" value="C:plasma membrane"/>
    <property type="evidence" value="ECO:0007669"/>
    <property type="project" value="UniProtKB-SubCell"/>
</dbReference>
<evidence type="ECO:0000313" key="10">
    <source>
        <dbReference type="EMBL" id="APD74591.1"/>
    </source>
</evidence>
<comment type="function">
    <text evidence="1">VSG forms a coat on the surface of the parasite. The trypanosome evades the immune response of the host by expressing a series of antigenically distinct VSGs from an estimated 1000 VSG genes.</text>
</comment>
<comment type="subcellular location">
    <subcellularLocation>
        <location evidence="2">Cell membrane</location>
        <topology evidence="2">Lipid-anchor</topology>
        <topology evidence="2">GPI-anchor</topology>
    </subcellularLocation>
</comment>
<keyword evidence="7" id="KW-0449">Lipoprotein</keyword>
<keyword evidence="8" id="KW-1133">Transmembrane helix</keyword>
<dbReference type="EMBL" id="KX700635">
    <property type="protein sequence ID" value="APD74591.1"/>
    <property type="molecule type" value="Genomic_DNA"/>
</dbReference>
<feature type="transmembrane region" description="Helical" evidence="8">
    <location>
        <begin position="476"/>
        <end position="499"/>
    </location>
</feature>
<keyword evidence="9" id="KW-0732">Signal</keyword>
<reference evidence="10" key="1">
    <citation type="submission" date="2016-08" db="EMBL/GenBank/DDBJ databases">
        <title>VSG repertoire of Trypanosoma brucei EATRO 1125.</title>
        <authorList>
            <person name="Cross G.A."/>
        </authorList>
    </citation>
    <scope>NUCLEOTIDE SEQUENCE</scope>
    <source>
        <strain evidence="10">EATRO 1125</strain>
    </source>
</reference>
<evidence type="ECO:0000256" key="3">
    <source>
        <dbReference type="ARBA" id="ARBA00022475"/>
    </source>
</evidence>
<evidence type="ECO:0000256" key="4">
    <source>
        <dbReference type="ARBA" id="ARBA00022622"/>
    </source>
</evidence>
<dbReference type="SUPFAM" id="SSF118251">
    <property type="entry name" value="Variant surface glycoprotein MITAT 1.2, VSG 221, C-terminal domain"/>
    <property type="match status" value="1"/>
</dbReference>
<dbReference type="SUPFAM" id="SSF58087">
    <property type="entry name" value="Variant surface glycoprotein (N-terminal domain)"/>
    <property type="match status" value="1"/>
</dbReference>
<evidence type="ECO:0000256" key="8">
    <source>
        <dbReference type="SAM" id="Phobius"/>
    </source>
</evidence>
<keyword evidence="8" id="KW-0812">Transmembrane</keyword>
<keyword evidence="6" id="KW-0325">Glycoprotein</keyword>